<organism evidence="2 3">
    <name type="scientific">Candidatus Akkermansia intestinigallinarum</name>
    <dbReference type="NCBI Taxonomy" id="2838431"/>
    <lineage>
        <taxon>Bacteria</taxon>
        <taxon>Pseudomonadati</taxon>
        <taxon>Verrucomicrobiota</taxon>
        <taxon>Verrucomicrobiia</taxon>
        <taxon>Verrucomicrobiales</taxon>
        <taxon>Akkermansiaceae</taxon>
        <taxon>Akkermansia</taxon>
    </lineage>
</organism>
<feature type="compositionally biased region" description="Pro residues" evidence="1">
    <location>
        <begin position="471"/>
        <end position="494"/>
    </location>
</feature>
<evidence type="ECO:0000313" key="3">
    <source>
        <dbReference type="Proteomes" id="UP000823964"/>
    </source>
</evidence>
<evidence type="ECO:0000256" key="1">
    <source>
        <dbReference type="SAM" id="MobiDB-lite"/>
    </source>
</evidence>
<reference evidence="2" key="1">
    <citation type="journal article" date="2021" name="PeerJ">
        <title>Extensive microbial diversity within the chicken gut microbiome revealed by metagenomics and culture.</title>
        <authorList>
            <person name="Gilroy R."/>
            <person name="Ravi A."/>
            <person name="Getino M."/>
            <person name="Pursley I."/>
            <person name="Horton D.L."/>
            <person name="Alikhan N.F."/>
            <person name="Baker D."/>
            <person name="Gharbi K."/>
            <person name="Hall N."/>
            <person name="Watson M."/>
            <person name="Adriaenssens E.M."/>
            <person name="Foster-Nyarko E."/>
            <person name="Jarju S."/>
            <person name="Secka A."/>
            <person name="Antonio M."/>
            <person name="Oren A."/>
            <person name="Chaudhuri R.R."/>
            <person name="La Ragione R."/>
            <person name="Hildebrand F."/>
            <person name="Pallen M.J."/>
        </authorList>
    </citation>
    <scope>NUCLEOTIDE SEQUENCE</scope>
    <source>
        <strain evidence="2">14975</strain>
    </source>
</reference>
<evidence type="ECO:0000313" key="2">
    <source>
        <dbReference type="EMBL" id="HIX19874.1"/>
    </source>
</evidence>
<sequence length="796" mass="84818">MIPIEPYRSADTIHDDSWGIQPGSGIAYPVTGAETSGLPSSRLGGAPAYAPPAWGSMAAQEYANVTGWQVVTDLDGAGGQHIAGRLMAAYWSGRLWLKITGDNAPVTADAETQNEQPSGAGYLGTAGIGGLPTDAPSRAVTPQLYICPMAIRDNYLKTDQGTWRADVWWEVLANYSYHPEPGVWQSVDGGGWTFKQAIRVTIWAIACGNVLCFHTTASPMYTDDLMASAPVASRLAYSAWGLPYESMRGYNLDTLTAEGGPFAPFWCALLPWEQDNTTPYTLADDNIPQPIPASLGTENYLGSAGTIPHTIPPAIAAPLNICGRFHYSPPWGIAQSQVLWPWEYGSAYGNMPDVSEFTGYTSWLEAVQGYLINPASPQDHTESAQDYCFDPASIEGQGILMGYHLGWYTPGETIWPPTAAPYEVLTAAELVSPFGRYYLAIAGSTADGILLTASCFAEPGPDDLGDDPGPAVGPTPNPEPHPQPGPGPWNPPAPDPDEPDDPDPPGGATWLPDGYYYIAGSGVTITADRSTERTDGIVTAIRYDFSIDVSLDIYATAYTRYRVDATLSTTNGGSYTFQGGTYTMYYGFAPLQGDTSAATVTWKSSYMYDDSDSKSIALRTYIPGTVTVAADFPQSGNADSESLPTSNILAIRNTGRSITRSSDGVKRQFHIYTIALKTETLKGIMLRKALNHTPAVQLGPASATGINSGPPDPPTVTASLGAVTIAHDTSPYTDYPSDVTGCLIPDIAADYSTNGSIFTGITVSGSATWLYGDDTRANGSIDARFNITLPDQSANL</sequence>
<dbReference type="EMBL" id="DXFQ01000080">
    <property type="protein sequence ID" value="HIX19874.1"/>
    <property type="molecule type" value="Genomic_DNA"/>
</dbReference>
<protein>
    <submittedName>
        <fullName evidence="2">Uncharacterized protein</fullName>
    </submittedName>
</protein>
<reference evidence="2" key="2">
    <citation type="submission" date="2021-04" db="EMBL/GenBank/DDBJ databases">
        <authorList>
            <person name="Gilroy R."/>
        </authorList>
    </citation>
    <scope>NUCLEOTIDE SEQUENCE</scope>
    <source>
        <strain evidence="2">14975</strain>
    </source>
</reference>
<accession>A0A9D1VBR1</accession>
<dbReference type="AlphaFoldDB" id="A0A9D1VBR1"/>
<dbReference type="Proteomes" id="UP000823964">
    <property type="component" value="Unassembled WGS sequence"/>
</dbReference>
<feature type="region of interest" description="Disordered" evidence="1">
    <location>
        <begin position="459"/>
        <end position="509"/>
    </location>
</feature>
<gene>
    <name evidence="2" type="ORF">H9862_04630</name>
</gene>
<comment type="caution">
    <text evidence="2">The sequence shown here is derived from an EMBL/GenBank/DDBJ whole genome shotgun (WGS) entry which is preliminary data.</text>
</comment>
<proteinExistence type="predicted"/>
<name>A0A9D1VBR1_9BACT</name>